<evidence type="ECO:0000256" key="7">
    <source>
        <dbReference type="ARBA" id="ARBA00022840"/>
    </source>
</evidence>
<dbReference type="GO" id="GO:0046316">
    <property type="term" value="F:gluconokinase activity"/>
    <property type="evidence" value="ECO:0007669"/>
    <property type="project" value="UniProtKB-EC"/>
</dbReference>
<keyword evidence="8" id="KW-0311">Gluconate utilization</keyword>
<dbReference type="GO" id="GO:0019521">
    <property type="term" value="P:D-gluconate metabolic process"/>
    <property type="evidence" value="ECO:0007669"/>
    <property type="project" value="UniProtKB-KW"/>
</dbReference>
<dbReference type="GO" id="GO:0005737">
    <property type="term" value="C:cytoplasm"/>
    <property type="evidence" value="ECO:0007669"/>
    <property type="project" value="TreeGrafter"/>
</dbReference>
<dbReference type="PANTHER" id="PTHR43442">
    <property type="entry name" value="GLUCONOKINASE-RELATED"/>
    <property type="match status" value="1"/>
</dbReference>
<evidence type="ECO:0000256" key="6">
    <source>
        <dbReference type="ARBA" id="ARBA00022777"/>
    </source>
</evidence>
<reference evidence="11 12" key="1">
    <citation type="submission" date="2015-01" db="EMBL/GenBank/DDBJ databases">
        <title>Vibrio sp. C1 JCM 19231 whole genome shotgun sequence.</title>
        <authorList>
            <person name="Sawabe T."/>
            <person name="Meirelles P."/>
            <person name="Feng G."/>
            <person name="Sayaka M."/>
            <person name="Hattori M."/>
            <person name="Ohkuma M."/>
        </authorList>
    </citation>
    <scope>NUCLEOTIDE SEQUENCE [LARGE SCALE GENOMIC DNA]</scope>
    <source>
        <strain evidence="12">JCM 19231</strain>
    </source>
</reference>
<comment type="similarity">
    <text evidence="2 10">Belongs to the gluconokinase GntK/GntV family.</text>
</comment>
<name>A0A0B8NIK5_9VIBR</name>
<reference evidence="11 12" key="2">
    <citation type="submission" date="2015-01" db="EMBL/GenBank/DDBJ databases">
        <authorList>
            <consortium name="NBRP consortium"/>
            <person name="Sawabe T."/>
            <person name="Meirelles P."/>
            <person name="Feng G."/>
            <person name="Sayaka M."/>
            <person name="Hattori M."/>
            <person name="Ohkuma M."/>
        </authorList>
    </citation>
    <scope>NUCLEOTIDE SEQUENCE [LARGE SCALE GENOMIC DNA]</scope>
    <source>
        <strain evidence="12">JCM 19231</strain>
    </source>
</reference>
<evidence type="ECO:0000256" key="1">
    <source>
        <dbReference type="ARBA" id="ARBA00004761"/>
    </source>
</evidence>
<evidence type="ECO:0000256" key="10">
    <source>
        <dbReference type="RuleBase" id="RU363066"/>
    </source>
</evidence>
<dbReference type="InterPro" id="IPR031322">
    <property type="entry name" value="Shikimate/glucono_kinase"/>
</dbReference>
<proteinExistence type="inferred from homology"/>
<evidence type="ECO:0000256" key="8">
    <source>
        <dbReference type="ARBA" id="ARBA00023064"/>
    </source>
</evidence>
<comment type="catalytic activity">
    <reaction evidence="9 10">
        <text>D-gluconate + ATP = 6-phospho-D-gluconate + ADP + H(+)</text>
        <dbReference type="Rhea" id="RHEA:19433"/>
        <dbReference type="ChEBI" id="CHEBI:15378"/>
        <dbReference type="ChEBI" id="CHEBI:18391"/>
        <dbReference type="ChEBI" id="CHEBI:30616"/>
        <dbReference type="ChEBI" id="CHEBI:58759"/>
        <dbReference type="ChEBI" id="CHEBI:456216"/>
        <dbReference type="EC" id="2.7.1.12"/>
    </reaction>
</comment>
<dbReference type="InterPro" id="IPR006001">
    <property type="entry name" value="Therm_gnt_kin"/>
</dbReference>
<dbReference type="PANTHER" id="PTHR43442:SF3">
    <property type="entry name" value="GLUCONOKINASE-RELATED"/>
    <property type="match status" value="1"/>
</dbReference>
<gene>
    <name evidence="11" type="ORF">JCM19231_3536</name>
</gene>
<dbReference type="Gene3D" id="3.40.50.300">
    <property type="entry name" value="P-loop containing nucleotide triphosphate hydrolases"/>
    <property type="match status" value="1"/>
</dbReference>
<keyword evidence="6 10" id="KW-0418">Kinase</keyword>
<evidence type="ECO:0000256" key="9">
    <source>
        <dbReference type="ARBA" id="ARBA00048090"/>
    </source>
</evidence>
<dbReference type="NCBIfam" id="TIGR01313">
    <property type="entry name" value="therm_gnt_kin"/>
    <property type="match status" value="1"/>
</dbReference>
<organism evidence="11 12">
    <name type="scientific">Vibrio ishigakensis</name>
    <dbReference type="NCBI Taxonomy" id="1481914"/>
    <lineage>
        <taxon>Bacteria</taxon>
        <taxon>Pseudomonadati</taxon>
        <taxon>Pseudomonadota</taxon>
        <taxon>Gammaproteobacteria</taxon>
        <taxon>Vibrionales</taxon>
        <taxon>Vibrionaceae</taxon>
        <taxon>Vibrio</taxon>
    </lineage>
</organism>
<dbReference type="RefSeq" id="WP_261836870.1">
    <property type="nucleotide sequence ID" value="NZ_AP024882.1"/>
</dbReference>
<dbReference type="Proteomes" id="UP000031671">
    <property type="component" value="Unassembled WGS sequence"/>
</dbReference>
<dbReference type="AlphaFoldDB" id="A0A0B8NIK5"/>
<evidence type="ECO:0000256" key="2">
    <source>
        <dbReference type="ARBA" id="ARBA00008420"/>
    </source>
</evidence>
<keyword evidence="12" id="KW-1185">Reference proteome</keyword>
<evidence type="ECO:0000256" key="5">
    <source>
        <dbReference type="ARBA" id="ARBA00022741"/>
    </source>
</evidence>
<dbReference type="EC" id="2.7.1.12" evidence="3 10"/>
<dbReference type="FunFam" id="3.40.50.300:FF:000522">
    <property type="entry name" value="Gluconokinase"/>
    <property type="match status" value="1"/>
</dbReference>
<evidence type="ECO:0000256" key="4">
    <source>
        <dbReference type="ARBA" id="ARBA00022679"/>
    </source>
</evidence>
<dbReference type="InterPro" id="IPR027417">
    <property type="entry name" value="P-loop_NTPase"/>
</dbReference>
<comment type="pathway">
    <text evidence="1">Carbohydrate acid metabolism.</text>
</comment>
<evidence type="ECO:0000256" key="3">
    <source>
        <dbReference type="ARBA" id="ARBA00012054"/>
    </source>
</evidence>
<dbReference type="GO" id="GO:0005524">
    <property type="term" value="F:ATP binding"/>
    <property type="evidence" value="ECO:0007669"/>
    <property type="project" value="UniProtKB-KW"/>
</dbReference>
<dbReference type="SUPFAM" id="SSF52540">
    <property type="entry name" value="P-loop containing nucleoside triphosphate hydrolases"/>
    <property type="match status" value="1"/>
</dbReference>
<dbReference type="EMBL" id="BBRZ01000001">
    <property type="protein sequence ID" value="GAM54016.1"/>
    <property type="molecule type" value="Genomic_DNA"/>
</dbReference>
<protein>
    <recommendedName>
        <fullName evidence="3 10">Gluconokinase</fullName>
        <ecNumber evidence="3 10">2.7.1.12</ecNumber>
    </recommendedName>
</protein>
<comment type="caution">
    <text evidence="11">The sequence shown here is derived from an EMBL/GenBank/DDBJ whole genome shotgun (WGS) entry which is preliminary data.</text>
</comment>
<dbReference type="CDD" id="cd02021">
    <property type="entry name" value="GntK"/>
    <property type="match status" value="1"/>
</dbReference>
<evidence type="ECO:0000313" key="11">
    <source>
        <dbReference type="EMBL" id="GAM54016.1"/>
    </source>
</evidence>
<sequence>MNNNTAVFIIMGVSSTGKSTVGEMFAQEIRAKFIDGDDLHPKANVLKMSQGEALNDQDRNPWLERIRDAAFSMEMKNERGVIVCSALKKCYRDKIREGNQNVIFLHLHADKAIIAERMQNREGHFMPLSLLDDQYATMEMPTDLETKTHQVDVSNDLYEVVSECVTLAKQYLD</sequence>
<evidence type="ECO:0000313" key="12">
    <source>
        <dbReference type="Proteomes" id="UP000031671"/>
    </source>
</evidence>
<dbReference type="Pfam" id="PF01202">
    <property type="entry name" value="SKI"/>
    <property type="match status" value="1"/>
</dbReference>
<keyword evidence="4 10" id="KW-0808">Transferase</keyword>
<keyword evidence="5 10" id="KW-0547">Nucleotide-binding</keyword>
<accession>A0A0B8NIK5</accession>
<keyword evidence="7 10" id="KW-0067">ATP-binding</keyword>